<organism evidence="1 2">
    <name type="scientific">Cytospora chrysosperma</name>
    <name type="common">Cytospora canker fungus</name>
    <name type="synonym">Sphaeria chrysosperma</name>
    <dbReference type="NCBI Taxonomy" id="252740"/>
    <lineage>
        <taxon>Eukaryota</taxon>
        <taxon>Fungi</taxon>
        <taxon>Dikarya</taxon>
        <taxon>Ascomycota</taxon>
        <taxon>Pezizomycotina</taxon>
        <taxon>Sordariomycetes</taxon>
        <taxon>Sordariomycetidae</taxon>
        <taxon>Diaporthales</taxon>
        <taxon>Cytosporaceae</taxon>
        <taxon>Cytospora</taxon>
    </lineage>
</organism>
<dbReference type="EMBL" id="LJZO01000014">
    <property type="protein sequence ID" value="ROV98253.1"/>
    <property type="molecule type" value="Genomic_DNA"/>
</dbReference>
<dbReference type="Proteomes" id="UP000284375">
    <property type="component" value="Unassembled WGS sequence"/>
</dbReference>
<protein>
    <submittedName>
        <fullName evidence="1">Uncharacterized protein</fullName>
    </submittedName>
</protein>
<reference evidence="1 2" key="1">
    <citation type="submission" date="2015-09" db="EMBL/GenBank/DDBJ databases">
        <title>Host preference determinants of Valsa canker pathogens revealed by comparative genomics.</title>
        <authorList>
            <person name="Yin Z."/>
            <person name="Huang L."/>
        </authorList>
    </citation>
    <scope>NUCLEOTIDE SEQUENCE [LARGE SCALE GENOMIC DNA]</scope>
    <source>
        <strain evidence="1 2">YSFL</strain>
    </source>
</reference>
<gene>
    <name evidence="1" type="ORF">VSDG_04519</name>
</gene>
<dbReference type="OrthoDB" id="3774077at2759"/>
<comment type="caution">
    <text evidence="1">The sequence shown here is derived from an EMBL/GenBank/DDBJ whole genome shotgun (WGS) entry which is preliminary data.</text>
</comment>
<proteinExistence type="predicted"/>
<name>A0A423W4L9_CYTCH</name>
<accession>A0A423W4L9</accession>
<evidence type="ECO:0000313" key="1">
    <source>
        <dbReference type="EMBL" id="ROV98253.1"/>
    </source>
</evidence>
<evidence type="ECO:0000313" key="2">
    <source>
        <dbReference type="Proteomes" id="UP000284375"/>
    </source>
</evidence>
<keyword evidence="2" id="KW-1185">Reference proteome</keyword>
<sequence length="97" mass="10508">MVRSPCLPSSGLELTDTCQSLKIEVLSAAISFDNAKTSGRWIVGSNQAVYWRSCFIWVYTSDQVDVPVKQYGTCNGQAVIPVGIEVYVGGIGGKVKY</sequence>
<dbReference type="AlphaFoldDB" id="A0A423W4L9"/>